<feature type="binding site" evidence="7">
    <location>
        <position position="115"/>
    </location>
    <ligand>
        <name>ATP</name>
        <dbReference type="ChEBI" id="CHEBI:30616"/>
    </ligand>
</feature>
<proteinExistence type="inferred from homology"/>
<dbReference type="STRING" id="556484.B7FPE8"/>
<comment type="cofactor">
    <cofactor evidence="1">
        <name>Mg(2+)</name>
        <dbReference type="ChEBI" id="CHEBI:18420"/>
    </cofactor>
</comment>
<dbReference type="EC" id="2.7.4.6" evidence="9"/>
<dbReference type="AlphaFoldDB" id="B7FPE8"/>
<dbReference type="eggNOG" id="KOG0888">
    <property type="taxonomic scope" value="Eukaryota"/>
</dbReference>
<keyword evidence="3 9" id="KW-0808">Transferase</keyword>
<dbReference type="SMART" id="SM00562">
    <property type="entry name" value="NDK"/>
    <property type="match status" value="1"/>
</dbReference>
<dbReference type="NCBIfam" id="NF001908">
    <property type="entry name" value="PRK00668.1"/>
    <property type="match status" value="1"/>
</dbReference>
<dbReference type="RefSeq" id="XP_002176701.1">
    <property type="nucleotide sequence ID" value="XM_002176665.1"/>
</dbReference>
<gene>
    <name evidence="11" type="primary">NDK1</name>
    <name evidence="11" type="ORF">PHATRDRAFT_41676</name>
</gene>
<dbReference type="GO" id="GO:0005524">
    <property type="term" value="F:ATP binding"/>
    <property type="evidence" value="ECO:0007669"/>
    <property type="project" value="UniProtKB-KW"/>
</dbReference>
<evidence type="ECO:0000313" key="11">
    <source>
        <dbReference type="EMBL" id="EEC51164.1"/>
    </source>
</evidence>
<organism evidence="11 12">
    <name type="scientific">Phaeodactylum tricornutum (strain CCAP 1055/1)</name>
    <dbReference type="NCBI Taxonomy" id="556484"/>
    <lineage>
        <taxon>Eukaryota</taxon>
        <taxon>Sar</taxon>
        <taxon>Stramenopiles</taxon>
        <taxon>Ochrophyta</taxon>
        <taxon>Bacillariophyta</taxon>
        <taxon>Bacillariophyceae</taxon>
        <taxon>Bacillariophycidae</taxon>
        <taxon>Naviculales</taxon>
        <taxon>Phaeodactylaceae</taxon>
        <taxon>Phaeodactylum</taxon>
    </lineage>
</organism>
<sequence length="152" mass="17254">MSASERTYIMIKPDGIQRGIVGNIVNRFETKGYKLVAMKTKQATSELLETHYKDLVDKPFFPKLKEYMMSGPVVSMVWEGKEAVSTGRKMLGATNPLESAPGTIRGDFCIEVGRNICHGSDSVENAEKEIALWFEEDEILDWESHSKDWIYE</sequence>
<dbReference type="CDD" id="cd04413">
    <property type="entry name" value="NDPk_I"/>
    <property type="match status" value="1"/>
</dbReference>
<dbReference type="PROSITE" id="PS00469">
    <property type="entry name" value="NDPK"/>
    <property type="match status" value="1"/>
</dbReference>
<comment type="catalytic activity">
    <reaction evidence="9">
        <text>a 2'-deoxyribonucleoside 5'-diphosphate + ATP = a 2'-deoxyribonucleoside 5'-triphosphate + ADP</text>
        <dbReference type="Rhea" id="RHEA:44640"/>
        <dbReference type="ChEBI" id="CHEBI:30616"/>
        <dbReference type="ChEBI" id="CHEBI:61560"/>
        <dbReference type="ChEBI" id="CHEBI:73316"/>
        <dbReference type="ChEBI" id="CHEBI:456216"/>
        <dbReference type="EC" id="2.7.4.6"/>
    </reaction>
</comment>
<evidence type="ECO:0000256" key="1">
    <source>
        <dbReference type="ARBA" id="ARBA00001946"/>
    </source>
</evidence>
<dbReference type="GO" id="GO:0006183">
    <property type="term" value="P:GTP biosynthetic process"/>
    <property type="evidence" value="ECO:0007669"/>
    <property type="project" value="InterPro"/>
</dbReference>
<dbReference type="PANTHER" id="PTHR11349">
    <property type="entry name" value="NUCLEOSIDE DIPHOSPHATE KINASE"/>
    <property type="match status" value="1"/>
</dbReference>
<reference evidence="12" key="2">
    <citation type="submission" date="2008-08" db="EMBL/GenBank/DDBJ databases">
        <authorList>
            <consortium name="Diatom Consortium"/>
            <person name="Grigoriev I."/>
            <person name="Grimwood J."/>
            <person name="Kuo A."/>
            <person name="Otillar R.P."/>
            <person name="Salamov A."/>
            <person name="Detter J.C."/>
            <person name="Lindquist E."/>
            <person name="Shapiro H."/>
            <person name="Lucas S."/>
            <person name="Glavina del Rio T."/>
            <person name="Pitluck S."/>
            <person name="Rokhsar D."/>
            <person name="Bowler C."/>
        </authorList>
    </citation>
    <scope>GENOME REANNOTATION</scope>
    <source>
        <strain evidence="12">CCAP 1055/1</strain>
    </source>
</reference>
<evidence type="ECO:0000259" key="10">
    <source>
        <dbReference type="SMART" id="SM00562"/>
    </source>
</evidence>
<dbReference type="FunCoup" id="B7FPE8">
    <property type="interactions" value="343"/>
</dbReference>
<accession>B7FPE8</accession>
<dbReference type="InterPro" id="IPR034907">
    <property type="entry name" value="NDK-like_dom"/>
</dbReference>
<feature type="binding site" evidence="7">
    <location>
        <position position="88"/>
    </location>
    <ligand>
        <name>ATP</name>
        <dbReference type="ChEBI" id="CHEBI:30616"/>
    </ligand>
</feature>
<evidence type="ECO:0000256" key="4">
    <source>
        <dbReference type="ARBA" id="ARBA00022741"/>
    </source>
</evidence>
<dbReference type="InterPro" id="IPR036850">
    <property type="entry name" value="NDK-like_dom_sf"/>
</dbReference>
<feature type="binding site" evidence="7">
    <location>
        <position position="60"/>
    </location>
    <ligand>
        <name>ATP</name>
        <dbReference type="ChEBI" id="CHEBI:30616"/>
    </ligand>
</feature>
<dbReference type="InterPro" id="IPR023005">
    <property type="entry name" value="Nucleoside_diP_kinase_AS"/>
</dbReference>
<dbReference type="KEGG" id="pti:PHATRDRAFT_41676"/>
<protein>
    <recommendedName>
        <fullName evidence="9">Nucleoside diphosphate kinase</fullName>
        <ecNumber evidence="9">2.7.4.6</ecNumber>
    </recommendedName>
</protein>
<dbReference type="OrthoDB" id="2162449at2759"/>
<feature type="binding site" evidence="7">
    <location>
        <position position="105"/>
    </location>
    <ligand>
        <name>ATP</name>
        <dbReference type="ChEBI" id="CHEBI:30616"/>
    </ligand>
</feature>
<dbReference type="HAMAP" id="MF_00451">
    <property type="entry name" value="NDP_kinase"/>
    <property type="match status" value="1"/>
</dbReference>
<evidence type="ECO:0000256" key="2">
    <source>
        <dbReference type="ARBA" id="ARBA00008142"/>
    </source>
</evidence>
<dbReference type="Gene3D" id="3.30.70.141">
    <property type="entry name" value="Nucleoside diphosphate kinase-like domain"/>
    <property type="match status" value="1"/>
</dbReference>
<name>B7FPE8_PHATC</name>
<keyword evidence="4 9" id="KW-0547">Nucleotide-binding</keyword>
<dbReference type="GO" id="GO:0006228">
    <property type="term" value="P:UTP biosynthetic process"/>
    <property type="evidence" value="ECO:0007669"/>
    <property type="project" value="InterPro"/>
</dbReference>
<evidence type="ECO:0000313" key="12">
    <source>
        <dbReference type="Proteomes" id="UP000000759"/>
    </source>
</evidence>
<dbReference type="InParanoid" id="B7FPE8"/>
<dbReference type="InterPro" id="IPR001564">
    <property type="entry name" value="Nucleoside_diP_kinase"/>
</dbReference>
<dbReference type="GO" id="GO:0004550">
    <property type="term" value="F:nucleoside diphosphate kinase activity"/>
    <property type="evidence" value="ECO:0007669"/>
    <property type="project" value="UniProtKB-EC"/>
</dbReference>
<dbReference type="FunFam" id="3.30.70.141:FF:000002">
    <property type="entry name" value="Nucleoside diphosphate kinase"/>
    <property type="match status" value="1"/>
</dbReference>
<dbReference type="Pfam" id="PF00334">
    <property type="entry name" value="NDK"/>
    <property type="match status" value="1"/>
</dbReference>
<feature type="binding site" evidence="7">
    <location>
        <position position="94"/>
    </location>
    <ligand>
        <name>ATP</name>
        <dbReference type="ChEBI" id="CHEBI:30616"/>
    </ligand>
</feature>
<evidence type="ECO:0000256" key="7">
    <source>
        <dbReference type="PROSITE-ProRule" id="PRU00706"/>
    </source>
</evidence>
<keyword evidence="5 9" id="KW-0418">Kinase</keyword>
<dbReference type="PaxDb" id="2850-Phatr41676"/>
<reference evidence="11 12" key="1">
    <citation type="journal article" date="2008" name="Nature">
        <title>The Phaeodactylum genome reveals the evolutionary history of diatom genomes.</title>
        <authorList>
            <person name="Bowler C."/>
            <person name="Allen A.E."/>
            <person name="Badger J.H."/>
            <person name="Grimwood J."/>
            <person name="Jabbari K."/>
            <person name="Kuo A."/>
            <person name="Maheswari U."/>
            <person name="Martens C."/>
            <person name="Maumus F."/>
            <person name="Otillar R.P."/>
            <person name="Rayko E."/>
            <person name="Salamov A."/>
            <person name="Vandepoele K."/>
            <person name="Beszteri B."/>
            <person name="Gruber A."/>
            <person name="Heijde M."/>
            <person name="Katinka M."/>
            <person name="Mock T."/>
            <person name="Valentin K."/>
            <person name="Verret F."/>
            <person name="Berges J.A."/>
            <person name="Brownlee C."/>
            <person name="Cadoret J.P."/>
            <person name="Chiovitti A."/>
            <person name="Choi C.J."/>
            <person name="Coesel S."/>
            <person name="De Martino A."/>
            <person name="Detter J.C."/>
            <person name="Durkin C."/>
            <person name="Falciatore A."/>
            <person name="Fournet J."/>
            <person name="Haruta M."/>
            <person name="Huysman M.J."/>
            <person name="Jenkins B.D."/>
            <person name="Jiroutova K."/>
            <person name="Jorgensen R.E."/>
            <person name="Joubert Y."/>
            <person name="Kaplan A."/>
            <person name="Kroger N."/>
            <person name="Kroth P.G."/>
            <person name="La Roche J."/>
            <person name="Lindquist E."/>
            <person name="Lommer M."/>
            <person name="Martin-Jezequel V."/>
            <person name="Lopez P.J."/>
            <person name="Lucas S."/>
            <person name="Mangogna M."/>
            <person name="McGinnis K."/>
            <person name="Medlin L.K."/>
            <person name="Montsant A."/>
            <person name="Oudot-Le Secq M.P."/>
            <person name="Napoli C."/>
            <person name="Obornik M."/>
            <person name="Parker M.S."/>
            <person name="Petit J.L."/>
            <person name="Porcel B.M."/>
            <person name="Poulsen N."/>
            <person name="Robison M."/>
            <person name="Rychlewski L."/>
            <person name="Rynearson T.A."/>
            <person name="Schmutz J."/>
            <person name="Shapiro H."/>
            <person name="Siaut M."/>
            <person name="Stanley M."/>
            <person name="Sussman M.R."/>
            <person name="Taylor A.R."/>
            <person name="Vardi A."/>
            <person name="von Dassow P."/>
            <person name="Vyverman W."/>
            <person name="Willis A."/>
            <person name="Wyrwicz L.S."/>
            <person name="Rokhsar D.S."/>
            <person name="Weissenbach J."/>
            <person name="Armbrust E.V."/>
            <person name="Green B.R."/>
            <person name="Van de Peer Y."/>
            <person name="Grigoriev I.V."/>
        </authorList>
    </citation>
    <scope>NUCLEOTIDE SEQUENCE [LARGE SCALE GENOMIC DNA]</scope>
    <source>
        <strain evidence="11 12">CCAP 1055/1</strain>
    </source>
</reference>
<feature type="domain" description="Nucleoside diphosphate kinase-like" evidence="10">
    <location>
        <begin position="4"/>
        <end position="141"/>
    </location>
</feature>
<keyword evidence="12" id="KW-1185">Reference proteome</keyword>
<evidence type="ECO:0000256" key="8">
    <source>
        <dbReference type="RuleBase" id="RU004011"/>
    </source>
</evidence>
<dbReference type="EMBL" id="CM000605">
    <property type="protein sequence ID" value="EEC51164.1"/>
    <property type="molecule type" value="Genomic_DNA"/>
</dbReference>
<dbReference type="GO" id="GO:0006241">
    <property type="term" value="P:CTP biosynthetic process"/>
    <property type="evidence" value="ECO:0007669"/>
    <property type="project" value="InterPro"/>
</dbReference>
<comment type="similarity">
    <text evidence="2 7 8">Belongs to the NDK family.</text>
</comment>
<evidence type="ECO:0000256" key="5">
    <source>
        <dbReference type="ARBA" id="ARBA00022777"/>
    </source>
</evidence>
<dbReference type="GeneID" id="7196132"/>
<dbReference type="PROSITE" id="PS51374">
    <property type="entry name" value="NDPK_LIKE"/>
    <property type="match status" value="1"/>
</dbReference>
<feature type="active site" description="Pros-phosphohistidine intermediate" evidence="7">
    <location>
        <position position="118"/>
    </location>
</feature>
<evidence type="ECO:0000256" key="6">
    <source>
        <dbReference type="ARBA" id="ARBA00022840"/>
    </source>
</evidence>
<dbReference type="Proteomes" id="UP000000759">
    <property type="component" value="Chromosome 1"/>
</dbReference>
<evidence type="ECO:0000256" key="9">
    <source>
        <dbReference type="RuleBase" id="RU004013"/>
    </source>
</evidence>
<feature type="binding site" evidence="7">
    <location>
        <position position="12"/>
    </location>
    <ligand>
        <name>ATP</name>
        <dbReference type="ChEBI" id="CHEBI:30616"/>
    </ligand>
</feature>
<keyword evidence="6 9" id="KW-0067">ATP-binding</keyword>
<dbReference type="PRINTS" id="PR01243">
    <property type="entry name" value="NUCDPKINASE"/>
</dbReference>
<evidence type="ECO:0000256" key="3">
    <source>
        <dbReference type="ARBA" id="ARBA00022679"/>
    </source>
</evidence>
<dbReference type="SUPFAM" id="SSF54919">
    <property type="entry name" value="Nucleoside diphosphate kinase, NDK"/>
    <property type="match status" value="1"/>
</dbReference>
<dbReference type="HOGENOM" id="CLU_060216_6_2_1"/>